<feature type="region of interest" description="Disordered" evidence="5">
    <location>
        <begin position="477"/>
        <end position="517"/>
    </location>
</feature>
<comment type="catalytic activity">
    <reaction evidence="4">
        <text>a 1-O-alkyl-2-acetyl-sn-glycero-3-phosphocholine + H2O = a 1-O-alkyl-sn-glycero-3-phosphocholine + acetate + H(+)</text>
        <dbReference type="Rhea" id="RHEA:17777"/>
        <dbReference type="ChEBI" id="CHEBI:15377"/>
        <dbReference type="ChEBI" id="CHEBI:15378"/>
        <dbReference type="ChEBI" id="CHEBI:30089"/>
        <dbReference type="ChEBI" id="CHEBI:30909"/>
        <dbReference type="ChEBI" id="CHEBI:36707"/>
        <dbReference type="EC" id="3.1.1.47"/>
    </reaction>
</comment>
<dbReference type="EMBL" id="MU839000">
    <property type="protein sequence ID" value="KAK1770401.1"/>
    <property type="molecule type" value="Genomic_DNA"/>
</dbReference>
<dbReference type="PANTHER" id="PTHR10272:SF7">
    <property type="entry name" value="PHOSPHOLIPASE-RELATED"/>
    <property type="match status" value="1"/>
</dbReference>
<dbReference type="InterPro" id="IPR029058">
    <property type="entry name" value="AB_hydrolase_fold"/>
</dbReference>
<dbReference type="RefSeq" id="XP_060286614.1">
    <property type="nucleotide sequence ID" value="XM_060427011.1"/>
</dbReference>
<sequence length="598" mass="64479">MSAQRMKSYFSRMSPVPAFPEYTGPYKVGTVDVEIPVSKLDSPSPTPDAAANIHTIQFRVFYPATPDSKGPPITWLPAPQRLHVAAYTQFLGLNPMMASVLSFLPRHLYYTYVPVTKNAPLQPPNTPNGRWPTVIFSHGLGGNRNAYSYVSGCLASHGVVVVCPEHRDGSAGVSIIRDPQAQGHSSPWKSQRLVPYVRIPHTQTPEIWRARDTQIRVRLWELGLLVEAVLGIDSGMEDLIGSNMNRSTTKAALQQFAAKMDVQEPGKIILGGHSFGAATIVQLLKLTYYADRPEVTSMPDPVFAPAKDSNIRRLLTEKTPTILLDMWCFPLVSATVAPLLPLPLPAYADVPTAPGGTAVLAIESEAFHRWTEHLHTKARILSPDPSARIVALPPPQAAAEDHQQRRHAGPSFFYAHGSAHLNQSDFGVLFPWVCRRVFGAKEPERAMRLNVRAMLQHLRANAVPVARTWAGDLVDGPGAGAGKKPGAGRRASAGARPGGGGGDQGLDDGTHDDGAIMRRGADGEVEGWCWIDIAGLGGRAGRTELESLARPEKEDGESSEGEDPERQMEGEMEPGVTPIETGAPVGDVRRAAVGAAAA</sequence>
<protein>
    <recommendedName>
        <fullName evidence="4">Putative phospholipase</fullName>
        <ecNumber evidence="4">3.1.1.47</ecNumber>
    </recommendedName>
</protein>
<evidence type="ECO:0000313" key="6">
    <source>
        <dbReference type="EMBL" id="KAK1770401.1"/>
    </source>
</evidence>
<feature type="compositionally biased region" description="Basic and acidic residues" evidence="5">
    <location>
        <begin position="508"/>
        <end position="517"/>
    </location>
</feature>
<evidence type="ECO:0000256" key="5">
    <source>
        <dbReference type="SAM" id="MobiDB-lite"/>
    </source>
</evidence>
<name>A0AAJ0C5M3_9PEZI</name>
<evidence type="ECO:0000256" key="3">
    <source>
        <dbReference type="ARBA" id="ARBA00023098"/>
    </source>
</evidence>
<dbReference type="Proteomes" id="UP001244011">
    <property type="component" value="Unassembled WGS sequence"/>
</dbReference>
<comment type="similarity">
    <text evidence="4">Belongs to the serine esterase family.</text>
</comment>
<evidence type="ECO:0000256" key="2">
    <source>
        <dbReference type="ARBA" id="ARBA00022963"/>
    </source>
</evidence>
<keyword evidence="1 4" id="KW-0378">Hydrolase</keyword>
<dbReference type="GO" id="GO:0016042">
    <property type="term" value="P:lipid catabolic process"/>
    <property type="evidence" value="ECO:0007669"/>
    <property type="project" value="UniProtKB-KW"/>
</dbReference>
<keyword evidence="3 4" id="KW-0443">Lipid metabolism</keyword>
<dbReference type="GO" id="GO:0003847">
    <property type="term" value="F:1-alkyl-2-acetylglycerophosphocholine esterase activity"/>
    <property type="evidence" value="ECO:0007669"/>
    <property type="project" value="UniProtKB-UniRule"/>
</dbReference>
<keyword evidence="7" id="KW-1185">Reference proteome</keyword>
<dbReference type="AlphaFoldDB" id="A0AAJ0C5M3"/>
<feature type="compositionally biased region" description="Low complexity" evidence="5">
    <location>
        <begin position="582"/>
        <end position="598"/>
    </location>
</feature>
<reference evidence="6" key="1">
    <citation type="submission" date="2023-06" db="EMBL/GenBank/DDBJ databases">
        <title>Genome-scale phylogeny and comparative genomics of the fungal order Sordariales.</title>
        <authorList>
            <consortium name="Lawrence Berkeley National Laboratory"/>
            <person name="Hensen N."/>
            <person name="Bonometti L."/>
            <person name="Westerberg I."/>
            <person name="Brannstrom I.O."/>
            <person name="Guillou S."/>
            <person name="Cros-Aarteil S."/>
            <person name="Calhoun S."/>
            <person name="Haridas S."/>
            <person name="Kuo A."/>
            <person name="Mondo S."/>
            <person name="Pangilinan J."/>
            <person name="Riley R."/>
            <person name="Labutti K."/>
            <person name="Andreopoulos B."/>
            <person name="Lipzen A."/>
            <person name="Chen C."/>
            <person name="Yanf M."/>
            <person name="Daum C."/>
            <person name="Ng V."/>
            <person name="Clum A."/>
            <person name="Steindorff A."/>
            <person name="Ohm R."/>
            <person name="Martin F."/>
            <person name="Silar P."/>
            <person name="Natvig D."/>
            <person name="Lalanne C."/>
            <person name="Gautier V."/>
            <person name="Ament-Velasquez S.L."/>
            <person name="Kruys A."/>
            <person name="Hutchinson M.I."/>
            <person name="Powell A.J."/>
            <person name="Barry K."/>
            <person name="Miller A.N."/>
            <person name="Grigoriev I.V."/>
            <person name="Debuchy R."/>
            <person name="Gladieux P."/>
            <person name="Thoren M.H."/>
            <person name="Johannesson H."/>
        </authorList>
    </citation>
    <scope>NUCLEOTIDE SEQUENCE</scope>
    <source>
        <strain evidence="6">8032-3</strain>
    </source>
</reference>
<dbReference type="Pfam" id="PF03403">
    <property type="entry name" value="PAF-AH_p_II"/>
    <property type="match status" value="1"/>
</dbReference>
<dbReference type="InterPro" id="IPR016715">
    <property type="entry name" value="PAF_acetylhydro_eukaryote"/>
</dbReference>
<feature type="compositionally biased region" description="Low complexity" evidence="5">
    <location>
        <begin position="486"/>
        <end position="495"/>
    </location>
</feature>
<dbReference type="EC" id="3.1.1.47" evidence="4"/>
<feature type="compositionally biased region" description="Acidic residues" evidence="5">
    <location>
        <begin position="554"/>
        <end position="563"/>
    </location>
</feature>
<dbReference type="PANTHER" id="PTHR10272">
    <property type="entry name" value="PLATELET-ACTIVATING FACTOR ACETYLHYDROLASE"/>
    <property type="match status" value="1"/>
</dbReference>
<feature type="region of interest" description="Disordered" evidence="5">
    <location>
        <begin position="543"/>
        <end position="598"/>
    </location>
</feature>
<gene>
    <name evidence="6" type="ORF">QBC33DRAFT_527913</name>
</gene>
<dbReference type="Gene3D" id="3.40.50.1820">
    <property type="entry name" value="alpha/beta hydrolase"/>
    <property type="match status" value="1"/>
</dbReference>
<evidence type="ECO:0000256" key="4">
    <source>
        <dbReference type="PIRNR" id="PIRNR018169"/>
    </source>
</evidence>
<evidence type="ECO:0000313" key="7">
    <source>
        <dbReference type="Proteomes" id="UP001244011"/>
    </source>
</evidence>
<evidence type="ECO:0000256" key="1">
    <source>
        <dbReference type="ARBA" id="ARBA00022801"/>
    </source>
</evidence>
<dbReference type="GeneID" id="85310198"/>
<organism evidence="6 7">
    <name type="scientific">Phialemonium atrogriseum</name>
    <dbReference type="NCBI Taxonomy" id="1093897"/>
    <lineage>
        <taxon>Eukaryota</taxon>
        <taxon>Fungi</taxon>
        <taxon>Dikarya</taxon>
        <taxon>Ascomycota</taxon>
        <taxon>Pezizomycotina</taxon>
        <taxon>Sordariomycetes</taxon>
        <taxon>Sordariomycetidae</taxon>
        <taxon>Cephalothecales</taxon>
        <taxon>Cephalothecaceae</taxon>
        <taxon>Phialemonium</taxon>
    </lineage>
</organism>
<dbReference type="PIRSF" id="PIRSF018169">
    <property type="entry name" value="PAF_acetylhydrolase"/>
    <property type="match status" value="1"/>
</dbReference>
<keyword evidence="2 4" id="KW-0442">Lipid degradation</keyword>
<dbReference type="SUPFAM" id="SSF53474">
    <property type="entry name" value="alpha/beta-Hydrolases"/>
    <property type="match status" value="1"/>
</dbReference>
<accession>A0AAJ0C5M3</accession>
<proteinExistence type="inferred from homology"/>
<comment type="caution">
    <text evidence="6">The sequence shown here is derived from an EMBL/GenBank/DDBJ whole genome shotgun (WGS) entry which is preliminary data.</text>
</comment>
<feature type="compositionally biased region" description="Basic and acidic residues" evidence="5">
    <location>
        <begin position="543"/>
        <end position="553"/>
    </location>
</feature>